<sequence>MSTNQQAVDQAQSVINKRGQLENVKADVICLDGHRFRINHGVPQHITDRLDALFWQDEKVKYEDIPEDLKAYEVKDEQPDDQDGGKK</sequence>
<dbReference type="AlphaFoldDB" id="A0A9P9HL83"/>
<evidence type="ECO:0000313" key="1">
    <source>
        <dbReference type="EMBL" id="KAH7258712.1"/>
    </source>
</evidence>
<evidence type="ECO:0000313" key="2">
    <source>
        <dbReference type="Proteomes" id="UP000736672"/>
    </source>
</evidence>
<name>A0A9P9HL83_FUSSL</name>
<accession>A0A9P9HL83</accession>
<protein>
    <submittedName>
        <fullName evidence="1">Uncharacterized protein</fullName>
    </submittedName>
</protein>
<comment type="caution">
    <text evidence="1">The sequence shown here is derived from an EMBL/GenBank/DDBJ whole genome shotgun (WGS) entry which is preliminary data.</text>
</comment>
<keyword evidence="2" id="KW-1185">Reference proteome</keyword>
<dbReference type="OrthoDB" id="4732505at2759"/>
<dbReference type="Proteomes" id="UP000736672">
    <property type="component" value="Unassembled WGS sequence"/>
</dbReference>
<organism evidence="1 2">
    <name type="scientific">Fusarium solani</name>
    <name type="common">Filamentous fungus</name>
    <dbReference type="NCBI Taxonomy" id="169388"/>
    <lineage>
        <taxon>Eukaryota</taxon>
        <taxon>Fungi</taxon>
        <taxon>Dikarya</taxon>
        <taxon>Ascomycota</taxon>
        <taxon>Pezizomycotina</taxon>
        <taxon>Sordariomycetes</taxon>
        <taxon>Hypocreomycetidae</taxon>
        <taxon>Hypocreales</taxon>
        <taxon>Nectriaceae</taxon>
        <taxon>Fusarium</taxon>
        <taxon>Fusarium solani species complex</taxon>
    </lineage>
</organism>
<proteinExistence type="predicted"/>
<gene>
    <name evidence="1" type="ORF">B0J15DRAFT_303201</name>
</gene>
<reference evidence="1" key="1">
    <citation type="journal article" date="2021" name="Nat. Commun.">
        <title>Genetic determinants of endophytism in the Arabidopsis root mycobiome.</title>
        <authorList>
            <person name="Mesny F."/>
            <person name="Miyauchi S."/>
            <person name="Thiergart T."/>
            <person name="Pickel B."/>
            <person name="Atanasova L."/>
            <person name="Karlsson M."/>
            <person name="Huettel B."/>
            <person name="Barry K.W."/>
            <person name="Haridas S."/>
            <person name="Chen C."/>
            <person name="Bauer D."/>
            <person name="Andreopoulos W."/>
            <person name="Pangilinan J."/>
            <person name="LaButti K."/>
            <person name="Riley R."/>
            <person name="Lipzen A."/>
            <person name="Clum A."/>
            <person name="Drula E."/>
            <person name="Henrissat B."/>
            <person name="Kohler A."/>
            <person name="Grigoriev I.V."/>
            <person name="Martin F.M."/>
            <person name="Hacquard S."/>
        </authorList>
    </citation>
    <scope>NUCLEOTIDE SEQUENCE</scope>
    <source>
        <strain evidence="1">FSSC 5 MPI-SDFR-AT-0091</strain>
    </source>
</reference>
<dbReference type="EMBL" id="JAGTJS010000009">
    <property type="protein sequence ID" value="KAH7258712.1"/>
    <property type="molecule type" value="Genomic_DNA"/>
</dbReference>